<dbReference type="Proteomes" id="UP000243799">
    <property type="component" value="Unassembled WGS sequence"/>
</dbReference>
<dbReference type="AlphaFoldDB" id="A0A1I0W746"/>
<keyword evidence="4" id="KW-1185">Reference proteome</keyword>
<dbReference type="STRING" id="490629.SAMN05216266_101774"/>
<feature type="signal peptide" evidence="2">
    <location>
        <begin position="1"/>
        <end position="29"/>
    </location>
</feature>
<evidence type="ECO:0000313" key="3">
    <source>
        <dbReference type="EMBL" id="SFA84118.1"/>
    </source>
</evidence>
<dbReference type="PROSITE" id="PS51257">
    <property type="entry name" value="PROKAR_LIPOPROTEIN"/>
    <property type="match status" value="1"/>
</dbReference>
<name>A0A1I0W746_9PSEU</name>
<feature type="chain" id="PRO_5038618269" evidence="2">
    <location>
        <begin position="30"/>
        <end position="149"/>
    </location>
</feature>
<accession>A0A1I0W746</accession>
<gene>
    <name evidence="3" type="ORF">SAMN05216266_101774</name>
</gene>
<evidence type="ECO:0000313" key="4">
    <source>
        <dbReference type="Proteomes" id="UP000243799"/>
    </source>
</evidence>
<protein>
    <submittedName>
        <fullName evidence="3">Uncharacterized protein</fullName>
    </submittedName>
</protein>
<sequence>MSMNRKATAMLGPLTTLLAAGMLTGCASAPGSPVAAGAVSTAPTETTTVTATVTETVTETVTTEPPPPPGPKVEFGPGTWEVGVDVQPGKYKTGGPDGGLPCYWARLNDTSGDLGSIINNSILEGPGTVTINKGELFETSGCQDWIQAS</sequence>
<feature type="region of interest" description="Disordered" evidence="1">
    <location>
        <begin position="58"/>
        <end position="77"/>
    </location>
</feature>
<organism evidence="3 4">
    <name type="scientific">Amycolatopsis marina</name>
    <dbReference type="NCBI Taxonomy" id="490629"/>
    <lineage>
        <taxon>Bacteria</taxon>
        <taxon>Bacillati</taxon>
        <taxon>Actinomycetota</taxon>
        <taxon>Actinomycetes</taxon>
        <taxon>Pseudonocardiales</taxon>
        <taxon>Pseudonocardiaceae</taxon>
        <taxon>Amycolatopsis</taxon>
    </lineage>
</organism>
<keyword evidence="2" id="KW-0732">Signal</keyword>
<evidence type="ECO:0000256" key="2">
    <source>
        <dbReference type="SAM" id="SignalP"/>
    </source>
</evidence>
<evidence type="ECO:0000256" key="1">
    <source>
        <dbReference type="SAM" id="MobiDB-lite"/>
    </source>
</evidence>
<proteinExistence type="predicted"/>
<dbReference type="EMBL" id="FOKG01000001">
    <property type="protein sequence ID" value="SFA84118.1"/>
    <property type="molecule type" value="Genomic_DNA"/>
</dbReference>
<reference evidence="4" key="1">
    <citation type="submission" date="2016-10" db="EMBL/GenBank/DDBJ databases">
        <authorList>
            <person name="Varghese N."/>
            <person name="Submissions S."/>
        </authorList>
    </citation>
    <scope>NUCLEOTIDE SEQUENCE [LARGE SCALE GENOMIC DNA]</scope>
    <source>
        <strain evidence="4">CGMCC 4.3568</strain>
    </source>
</reference>